<dbReference type="OrthoDB" id="8115047at2"/>
<accession>A0A5M6IQ21</accession>
<keyword evidence="2" id="KW-1185">Reference proteome</keyword>
<proteinExistence type="predicted"/>
<evidence type="ECO:0000313" key="1">
    <source>
        <dbReference type="EMBL" id="KAA5609658.1"/>
    </source>
</evidence>
<protein>
    <submittedName>
        <fullName evidence="1">Uncharacterized protein</fullName>
    </submittedName>
</protein>
<dbReference type="EMBL" id="VWPK01000046">
    <property type="protein sequence ID" value="KAA5609658.1"/>
    <property type="molecule type" value="Genomic_DNA"/>
</dbReference>
<name>A0A5M6IQ21_9PROT</name>
<reference evidence="1 2" key="1">
    <citation type="submission" date="2019-09" db="EMBL/GenBank/DDBJ databases">
        <title>Genome sequence of Rhodovastum atsumiense, a diverse member of the Acetobacteraceae family of non-sulfur purple photosynthetic bacteria.</title>
        <authorList>
            <person name="Meyer T."/>
            <person name="Kyndt J."/>
        </authorList>
    </citation>
    <scope>NUCLEOTIDE SEQUENCE [LARGE SCALE GENOMIC DNA]</scope>
    <source>
        <strain evidence="1 2">DSM 21279</strain>
    </source>
</reference>
<dbReference type="AlphaFoldDB" id="A0A5M6IQ21"/>
<evidence type="ECO:0000313" key="2">
    <source>
        <dbReference type="Proteomes" id="UP000325255"/>
    </source>
</evidence>
<comment type="caution">
    <text evidence="1">The sequence shown here is derived from an EMBL/GenBank/DDBJ whole genome shotgun (WGS) entry which is preliminary data.</text>
</comment>
<organism evidence="1 2">
    <name type="scientific">Rhodovastum atsumiense</name>
    <dbReference type="NCBI Taxonomy" id="504468"/>
    <lineage>
        <taxon>Bacteria</taxon>
        <taxon>Pseudomonadati</taxon>
        <taxon>Pseudomonadota</taxon>
        <taxon>Alphaproteobacteria</taxon>
        <taxon>Acetobacterales</taxon>
        <taxon>Acetobacteraceae</taxon>
        <taxon>Rhodovastum</taxon>
    </lineage>
</organism>
<sequence length="134" mass="13365">MAVQYSVAVRNARADAIEATIGTAPKLQLRSGAPPSNCAAADSGLLLAEFVLPSDWMTTAASGQKTMNAVTPVAAVASGTVAHYRIKDSTGATCHEQGTAGVAASGPDLVVDNPAVVAGQTVSITGWTIVEAGA</sequence>
<gene>
    <name evidence="1" type="ORF">F1189_23125</name>
</gene>
<dbReference type="RefSeq" id="WP_150043279.1">
    <property type="nucleotide sequence ID" value="NZ_OW485608.1"/>
</dbReference>
<dbReference type="Proteomes" id="UP000325255">
    <property type="component" value="Unassembled WGS sequence"/>
</dbReference>